<protein>
    <recommendedName>
        <fullName evidence="5">Urease accessory protein</fullName>
    </recommendedName>
</protein>
<sequence>MVLSPFPPSTATPGDGRIVASLMPNGEPGLGVVSYQYPLKLIAPTTGAGLGTLGPTGAEVVSDDKNEANPARRTSALVFLLSYGGGLVAGDQVNLKIEVEAGARLSLVTQGTTKVFKATGDGRAAPVATPTRQNLTMDVAPGGGLCLLPDPVQPFAESVYEQVQIVRLDERGAKTSGTDTKVPSLCLLDWVTQGRAARGENWSFTSWKGRNEVWIETGDAGNGSGSVDKTTTDTASIPHRNRLLVRDSVMLAPGYLDTGVASLPPSSDTALRDSLQGLAVFGTLILRGPLVDAAGTFFLEEFAALPRLGGRDFRDTDTPSPSKDTESLDAWRAERLKLEAAQGVLWSAAAVRGCVVVKFGARSVEGGRLWIGSMLQREGSVAAAFGDEALMCVR</sequence>
<dbReference type="InterPro" id="IPR002669">
    <property type="entry name" value="UreD"/>
</dbReference>
<dbReference type="PANTHER" id="PTHR33643">
    <property type="entry name" value="UREASE ACCESSORY PROTEIN D"/>
    <property type="match status" value="1"/>
</dbReference>
<evidence type="ECO:0000313" key="3">
    <source>
        <dbReference type="EMBL" id="KAL1892072.1"/>
    </source>
</evidence>
<dbReference type="PANTHER" id="PTHR33643:SF1">
    <property type="entry name" value="UREASE ACCESSORY PROTEIN D"/>
    <property type="match status" value="1"/>
</dbReference>
<name>A0ABR3YVY9_9PEZI</name>
<evidence type="ECO:0008006" key="5">
    <source>
        <dbReference type="Google" id="ProtNLM"/>
    </source>
</evidence>
<evidence type="ECO:0000256" key="1">
    <source>
        <dbReference type="ARBA" id="ARBA00007177"/>
    </source>
</evidence>
<keyword evidence="2" id="KW-0143">Chaperone</keyword>
<comment type="caution">
    <text evidence="3">The sequence shown here is derived from an EMBL/GenBank/DDBJ whole genome shotgun (WGS) entry which is preliminary data.</text>
</comment>
<dbReference type="HAMAP" id="MF_01384">
    <property type="entry name" value="UreD"/>
    <property type="match status" value="1"/>
</dbReference>
<evidence type="ECO:0000256" key="2">
    <source>
        <dbReference type="ARBA" id="ARBA00023186"/>
    </source>
</evidence>
<dbReference type="EMBL" id="JAWCUI010000047">
    <property type="protein sequence ID" value="KAL1892072.1"/>
    <property type="molecule type" value="Genomic_DNA"/>
</dbReference>
<accession>A0ABR3YVY9</accession>
<comment type="similarity">
    <text evidence="1">Belongs to the UreD family.</text>
</comment>
<organism evidence="3 4">
    <name type="scientific">Sporothrix stenoceras</name>
    <dbReference type="NCBI Taxonomy" id="5173"/>
    <lineage>
        <taxon>Eukaryota</taxon>
        <taxon>Fungi</taxon>
        <taxon>Dikarya</taxon>
        <taxon>Ascomycota</taxon>
        <taxon>Pezizomycotina</taxon>
        <taxon>Sordariomycetes</taxon>
        <taxon>Sordariomycetidae</taxon>
        <taxon>Ophiostomatales</taxon>
        <taxon>Ophiostomataceae</taxon>
        <taxon>Sporothrix</taxon>
    </lineage>
</organism>
<keyword evidence="4" id="KW-1185">Reference proteome</keyword>
<proteinExistence type="inferred from homology"/>
<dbReference type="Proteomes" id="UP001583186">
    <property type="component" value="Unassembled WGS sequence"/>
</dbReference>
<evidence type="ECO:0000313" key="4">
    <source>
        <dbReference type="Proteomes" id="UP001583186"/>
    </source>
</evidence>
<reference evidence="3 4" key="1">
    <citation type="journal article" date="2024" name="IMA Fungus">
        <title>IMA Genome - F19 : A genome assembly and annotation guide to empower mycologists, including annotated draft genome sequences of Ceratocystis pirilliformis, Diaporthe australafricana, Fusarium ophioides, Paecilomyces lecythidis, and Sporothrix stenoceras.</title>
        <authorList>
            <person name="Aylward J."/>
            <person name="Wilson A.M."/>
            <person name="Visagie C.M."/>
            <person name="Spraker J."/>
            <person name="Barnes I."/>
            <person name="Buitendag C."/>
            <person name="Ceriani C."/>
            <person name="Del Mar Angel L."/>
            <person name="du Plessis D."/>
            <person name="Fuchs T."/>
            <person name="Gasser K."/>
            <person name="Kramer D."/>
            <person name="Li W."/>
            <person name="Munsamy K."/>
            <person name="Piso A."/>
            <person name="Price J.L."/>
            <person name="Sonnekus B."/>
            <person name="Thomas C."/>
            <person name="van der Nest A."/>
            <person name="van Dijk A."/>
            <person name="van Heerden A."/>
            <person name="van Vuuren N."/>
            <person name="Yilmaz N."/>
            <person name="Duong T.A."/>
            <person name="van der Merwe N.A."/>
            <person name="Wingfield M.J."/>
            <person name="Wingfield B.D."/>
        </authorList>
    </citation>
    <scope>NUCLEOTIDE SEQUENCE [LARGE SCALE GENOMIC DNA]</scope>
    <source>
        <strain evidence="3 4">CMW 5346</strain>
    </source>
</reference>
<gene>
    <name evidence="3" type="ORF">Sste5346_007227</name>
</gene>
<dbReference type="Pfam" id="PF01774">
    <property type="entry name" value="UreD"/>
    <property type="match status" value="1"/>
</dbReference>